<dbReference type="PANTHER" id="PTHR36966">
    <property type="entry name" value="REP-ASSOCIATED TYROSINE TRANSPOSASE"/>
    <property type="match status" value="1"/>
</dbReference>
<evidence type="ECO:0008006" key="2">
    <source>
        <dbReference type="Google" id="ProtNLM"/>
    </source>
</evidence>
<dbReference type="InterPro" id="IPR052715">
    <property type="entry name" value="RAYT_transposase"/>
</dbReference>
<dbReference type="Gene3D" id="3.30.70.1290">
    <property type="entry name" value="Transposase IS200-like"/>
    <property type="match status" value="1"/>
</dbReference>
<dbReference type="GO" id="GO:0006313">
    <property type="term" value="P:DNA transposition"/>
    <property type="evidence" value="ECO:0007669"/>
    <property type="project" value="InterPro"/>
</dbReference>
<dbReference type="SUPFAM" id="SSF143422">
    <property type="entry name" value="Transposase IS200-like"/>
    <property type="match status" value="1"/>
</dbReference>
<dbReference type="InterPro" id="IPR036515">
    <property type="entry name" value="Transposase_17_sf"/>
</dbReference>
<accession>A0A6S6SBM0</accession>
<organism evidence="1">
    <name type="scientific">uncultured Sulfurovum sp</name>
    <dbReference type="NCBI Taxonomy" id="269237"/>
    <lineage>
        <taxon>Bacteria</taxon>
        <taxon>Pseudomonadati</taxon>
        <taxon>Campylobacterota</taxon>
        <taxon>Epsilonproteobacteria</taxon>
        <taxon>Campylobacterales</taxon>
        <taxon>Sulfurovaceae</taxon>
        <taxon>Sulfurovum</taxon>
        <taxon>environmental samples</taxon>
    </lineage>
</organism>
<sequence>MEQSVKKEAKLEISDAKYRRRHGGIWQERFYEHTIRDEKDWLKTLEYIHYNPIKHGLVEDINDWEYSSFYKKTVGRAAPCPTKTSIKKMHNIENKYWHEKHKINKHISHWNNCRAGGSPTYGNFDKITHDK</sequence>
<dbReference type="EMBL" id="CACVAP010000046">
    <property type="protein sequence ID" value="CAA6805125.1"/>
    <property type="molecule type" value="Genomic_DNA"/>
</dbReference>
<protein>
    <recommendedName>
        <fullName evidence="2">Transposase and inactivated derivatives</fullName>
    </recommendedName>
</protein>
<proteinExistence type="predicted"/>
<name>A0A6S6SBM0_9BACT</name>
<dbReference type="GO" id="GO:0004803">
    <property type="term" value="F:transposase activity"/>
    <property type="evidence" value="ECO:0007669"/>
    <property type="project" value="InterPro"/>
</dbReference>
<reference evidence="1" key="1">
    <citation type="submission" date="2020-01" db="EMBL/GenBank/DDBJ databases">
        <authorList>
            <person name="Meier V. D."/>
            <person name="Meier V D."/>
        </authorList>
    </citation>
    <scope>NUCLEOTIDE SEQUENCE</scope>
    <source>
        <strain evidence="1">HLG_WM_MAG_06</strain>
    </source>
</reference>
<dbReference type="AlphaFoldDB" id="A0A6S6SBM0"/>
<dbReference type="PANTHER" id="PTHR36966:SF1">
    <property type="entry name" value="REP-ASSOCIATED TYROSINE TRANSPOSASE"/>
    <property type="match status" value="1"/>
</dbReference>
<dbReference type="GO" id="GO:0043565">
    <property type="term" value="F:sequence-specific DNA binding"/>
    <property type="evidence" value="ECO:0007669"/>
    <property type="project" value="TreeGrafter"/>
</dbReference>
<gene>
    <name evidence="1" type="ORF">HELGO_WM14713</name>
</gene>
<evidence type="ECO:0000313" key="1">
    <source>
        <dbReference type="EMBL" id="CAA6805125.1"/>
    </source>
</evidence>